<dbReference type="InParanoid" id="B8CEP6"/>
<dbReference type="SMART" id="SM00554">
    <property type="entry name" value="FAS1"/>
    <property type="match status" value="2"/>
</dbReference>
<dbReference type="PANTHER" id="PTHR10900:SF77">
    <property type="entry name" value="FI19380P1"/>
    <property type="match status" value="1"/>
</dbReference>
<dbReference type="Pfam" id="PF02469">
    <property type="entry name" value="Fasciclin"/>
    <property type="match status" value="2"/>
</dbReference>
<dbReference type="STRING" id="35128.B8CEP6"/>
<dbReference type="PaxDb" id="35128-Thaps25610"/>
<feature type="chain" id="PRO_5002869830" description="FAS1 domain-containing protein" evidence="1">
    <location>
        <begin position="25"/>
        <end position="339"/>
    </location>
</feature>
<dbReference type="OMA" id="GYHIVPG"/>
<reference evidence="3 4" key="1">
    <citation type="journal article" date="2004" name="Science">
        <title>The genome of the diatom Thalassiosira pseudonana: ecology, evolution, and metabolism.</title>
        <authorList>
            <person name="Armbrust E.V."/>
            <person name="Berges J.A."/>
            <person name="Bowler C."/>
            <person name="Green B.R."/>
            <person name="Martinez D."/>
            <person name="Putnam N.H."/>
            <person name="Zhou S."/>
            <person name="Allen A.E."/>
            <person name="Apt K.E."/>
            <person name="Bechner M."/>
            <person name="Brzezinski M.A."/>
            <person name="Chaal B.K."/>
            <person name="Chiovitti A."/>
            <person name="Davis A.K."/>
            <person name="Demarest M.S."/>
            <person name="Detter J.C."/>
            <person name="Glavina T."/>
            <person name="Goodstein D."/>
            <person name="Hadi M.Z."/>
            <person name="Hellsten U."/>
            <person name="Hildebrand M."/>
            <person name="Jenkins B.D."/>
            <person name="Jurka J."/>
            <person name="Kapitonov V.V."/>
            <person name="Kroger N."/>
            <person name="Lau W.W."/>
            <person name="Lane T.W."/>
            <person name="Larimer F.W."/>
            <person name="Lippmeier J.C."/>
            <person name="Lucas S."/>
            <person name="Medina M."/>
            <person name="Montsant A."/>
            <person name="Obornik M."/>
            <person name="Parker M.S."/>
            <person name="Palenik B."/>
            <person name="Pazour G.J."/>
            <person name="Richardson P.M."/>
            <person name="Rynearson T.A."/>
            <person name="Saito M.A."/>
            <person name="Schwartz D.C."/>
            <person name="Thamatrakoln K."/>
            <person name="Valentin K."/>
            <person name="Vardi A."/>
            <person name="Wilkerson F.P."/>
            <person name="Rokhsar D.S."/>
        </authorList>
    </citation>
    <scope>NUCLEOTIDE SEQUENCE [LARGE SCALE GENOMIC DNA]</scope>
    <source>
        <strain evidence="3 4">CCMP1335</strain>
    </source>
</reference>
<accession>B8CEP6</accession>
<dbReference type="EMBL" id="CM000652">
    <property type="protein sequence ID" value="EED87937.1"/>
    <property type="molecule type" value="Genomic_DNA"/>
</dbReference>
<feature type="domain" description="FAS1" evidence="2">
    <location>
        <begin position="172"/>
        <end position="300"/>
    </location>
</feature>
<sequence length="339" mass="34005">MFFPKLQLTIAAIVACCAIQSSSAQDQTVVDIAVGNPDFSTLVAAVTAADLVETLSGEGPFTVLAPTNEAFDNLPEGTLDALLADIPALTEILMLHVISGTVLAEDVTSGPVETLGGEVEAVVSADGVVSFNGASVTTTDIMASNGVIHVLDSVILPASAETEPTMTVDPVCQSIVEIGAGNPDFSTLVAAVTAADLVETLSGDGPFTVLAPTNEAFDNLPEGTLDALLADIPALTEILMLHVISGTVLAEDVTSGPVETLGGEVEAVVSADGVTIGDAGVTATDIMACNGVIHVLDSVIVAPSSAPTPVPTEMPESSATAYGTGMAAAAISVGFTMLI</sequence>
<evidence type="ECO:0000256" key="1">
    <source>
        <dbReference type="SAM" id="SignalP"/>
    </source>
</evidence>
<evidence type="ECO:0000313" key="3">
    <source>
        <dbReference type="EMBL" id="EED87937.1"/>
    </source>
</evidence>
<dbReference type="SUPFAM" id="SSF82153">
    <property type="entry name" value="FAS1 domain"/>
    <property type="match status" value="2"/>
</dbReference>
<reference evidence="3 4" key="2">
    <citation type="journal article" date="2008" name="Nature">
        <title>The Phaeodactylum genome reveals the evolutionary history of diatom genomes.</title>
        <authorList>
            <person name="Bowler C."/>
            <person name="Allen A.E."/>
            <person name="Badger J.H."/>
            <person name="Grimwood J."/>
            <person name="Jabbari K."/>
            <person name="Kuo A."/>
            <person name="Maheswari U."/>
            <person name="Martens C."/>
            <person name="Maumus F."/>
            <person name="Otillar R.P."/>
            <person name="Rayko E."/>
            <person name="Salamov A."/>
            <person name="Vandepoele K."/>
            <person name="Beszteri B."/>
            <person name="Gruber A."/>
            <person name="Heijde M."/>
            <person name="Katinka M."/>
            <person name="Mock T."/>
            <person name="Valentin K."/>
            <person name="Verret F."/>
            <person name="Berges J.A."/>
            <person name="Brownlee C."/>
            <person name="Cadoret J.P."/>
            <person name="Chiovitti A."/>
            <person name="Choi C.J."/>
            <person name="Coesel S."/>
            <person name="De Martino A."/>
            <person name="Detter J.C."/>
            <person name="Durkin C."/>
            <person name="Falciatore A."/>
            <person name="Fournet J."/>
            <person name="Haruta M."/>
            <person name="Huysman M.J."/>
            <person name="Jenkins B.D."/>
            <person name="Jiroutova K."/>
            <person name="Jorgensen R.E."/>
            <person name="Joubert Y."/>
            <person name="Kaplan A."/>
            <person name="Kroger N."/>
            <person name="Kroth P.G."/>
            <person name="La Roche J."/>
            <person name="Lindquist E."/>
            <person name="Lommer M."/>
            <person name="Martin-Jezequel V."/>
            <person name="Lopez P.J."/>
            <person name="Lucas S."/>
            <person name="Mangogna M."/>
            <person name="McGinnis K."/>
            <person name="Medlin L.K."/>
            <person name="Montsant A."/>
            <person name="Oudot-Le Secq M.P."/>
            <person name="Napoli C."/>
            <person name="Obornik M."/>
            <person name="Parker M.S."/>
            <person name="Petit J.L."/>
            <person name="Porcel B.M."/>
            <person name="Poulsen N."/>
            <person name="Robison M."/>
            <person name="Rychlewski L."/>
            <person name="Rynearson T.A."/>
            <person name="Schmutz J."/>
            <person name="Shapiro H."/>
            <person name="Siaut M."/>
            <person name="Stanley M."/>
            <person name="Sussman M.R."/>
            <person name="Taylor A.R."/>
            <person name="Vardi A."/>
            <person name="von Dassow P."/>
            <person name="Vyverman W."/>
            <person name="Willis A."/>
            <person name="Wyrwicz L.S."/>
            <person name="Rokhsar D.S."/>
            <person name="Weissenbach J."/>
            <person name="Armbrust E.V."/>
            <person name="Green B.R."/>
            <person name="Van de Peer Y."/>
            <person name="Grigoriev I.V."/>
        </authorList>
    </citation>
    <scope>NUCLEOTIDE SEQUENCE [LARGE SCALE GENOMIC DNA]</scope>
    <source>
        <strain evidence="3 4">CCMP1335</strain>
    </source>
</reference>
<dbReference type="Gene3D" id="2.30.180.10">
    <property type="entry name" value="FAS1 domain"/>
    <property type="match status" value="2"/>
</dbReference>
<dbReference type="eggNOG" id="KOG1437">
    <property type="taxonomic scope" value="Eukaryota"/>
</dbReference>
<dbReference type="GO" id="GO:0005615">
    <property type="term" value="C:extracellular space"/>
    <property type="evidence" value="ECO:0000318"/>
    <property type="project" value="GO_Central"/>
</dbReference>
<protein>
    <recommendedName>
        <fullName evidence="2">FAS1 domain-containing protein</fullName>
    </recommendedName>
</protein>
<dbReference type="PROSITE" id="PS51257">
    <property type="entry name" value="PROKAR_LIPOPROTEIN"/>
    <property type="match status" value="1"/>
</dbReference>
<dbReference type="RefSeq" id="XP_002294577.1">
    <property type="nucleotide sequence ID" value="XM_002294541.1"/>
</dbReference>
<dbReference type="FunFam" id="2.30.180.10:FF:000032">
    <property type="entry name" value="Fasciclin domain-containing protein, putative"/>
    <property type="match status" value="2"/>
</dbReference>
<dbReference type="Proteomes" id="UP000001449">
    <property type="component" value="Chromosome 20"/>
</dbReference>
<dbReference type="InterPro" id="IPR050904">
    <property type="entry name" value="Adhesion/Biosynth-related"/>
</dbReference>
<dbReference type="AlphaFoldDB" id="B8CEP6"/>
<gene>
    <name evidence="3" type="ORF">THAPSDRAFT_25610</name>
</gene>
<dbReference type="InterPro" id="IPR000782">
    <property type="entry name" value="FAS1_domain"/>
</dbReference>
<name>B8CEP6_THAPS</name>
<dbReference type="PROSITE" id="PS50213">
    <property type="entry name" value="FAS1"/>
    <property type="match status" value="2"/>
</dbReference>
<evidence type="ECO:0000313" key="4">
    <source>
        <dbReference type="Proteomes" id="UP000001449"/>
    </source>
</evidence>
<dbReference type="HOGENOM" id="CLU_031281_1_0_1"/>
<feature type="signal peptide" evidence="1">
    <location>
        <begin position="1"/>
        <end position="24"/>
    </location>
</feature>
<dbReference type="GeneID" id="7443347"/>
<dbReference type="InterPro" id="IPR036378">
    <property type="entry name" value="FAS1_dom_sf"/>
</dbReference>
<proteinExistence type="predicted"/>
<keyword evidence="4" id="KW-1185">Reference proteome</keyword>
<keyword evidence="1" id="KW-0732">Signal</keyword>
<dbReference type="KEGG" id="tps:THAPSDRAFT_25610"/>
<organism evidence="3 4">
    <name type="scientific">Thalassiosira pseudonana</name>
    <name type="common">Marine diatom</name>
    <name type="synonym">Cyclotella nana</name>
    <dbReference type="NCBI Taxonomy" id="35128"/>
    <lineage>
        <taxon>Eukaryota</taxon>
        <taxon>Sar</taxon>
        <taxon>Stramenopiles</taxon>
        <taxon>Ochrophyta</taxon>
        <taxon>Bacillariophyta</taxon>
        <taxon>Coscinodiscophyceae</taxon>
        <taxon>Thalassiosirophycidae</taxon>
        <taxon>Thalassiosirales</taxon>
        <taxon>Thalassiosiraceae</taxon>
        <taxon>Thalassiosira</taxon>
    </lineage>
</organism>
<evidence type="ECO:0000259" key="2">
    <source>
        <dbReference type="PROSITE" id="PS50213"/>
    </source>
</evidence>
<feature type="domain" description="FAS1" evidence="2">
    <location>
        <begin position="26"/>
        <end position="155"/>
    </location>
</feature>
<dbReference type="PANTHER" id="PTHR10900">
    <property type="entry name" value="PERIOSTIN-RELATED"/>
    <property type="match status" value="1"/>
</dbReference>